<proteinExistence type="predicted"/>
<keyword evidence="7" id="KW-1185">Reference proteome</keyword>
<feature type="transmembrane region" description="Helical" evidence="5">
    <location>
        <begin position="20"/>
        <end position="40"/>
    </location>
</feature>
<keyword evidence="2 5" id="KW-0812">Transmembrane</keyword>
<keyword evidence="3 5" id="KW-1133">Transmembrane helix</keyword>
<dbReference type="GO" id="GO:0016020">
    <property type="term" value="C:membrane"/>
    <property type="evidence" value="ECO:0007669"/>
    <property type="project" value="UniProtKB-SubCell"/>
</dbReference>
<protein>
    <recommendedName>
        <fullName evidence="8">DoxX family protein</fullName>
    </recommendedName>
</protein>
<evidence type="ECO:0000256" key="4">
    <source>
        <dbReference type="ARBA" id="ARBA00023136"/>
    </source>
</evidence>
<sequence>MAPPYRSPHAPMDLATWLNLVAVPLAAKICLVGMFPPSALDKVVHWDEAMEQAASGPLPFPALLLVLGILVETVAPVLIVIGWYDRAAAFVLMGFCAVTAVLFHRFWEYPAFWSRNGAGRAHFWDFLKNFGLVGGLLLVVIGGSYTPASEIVRHPLSSGPYAAEAPAKP</sequence>
<name>A0AAV4ZJR4_9HYPH</name>
<evidence type="ECO:0000256" key="2">
    <source>
        <dbReference type="ARBA" id="ARBA00022692"/>
    </source>
</evidence>
<reference evidence="6" key="1">
    <citation type="journal article" date="2016" name="Front. Microbiol.">
        <title>Genome Sequence of the Piezophilic, Mesophilic Sulfate-Reducing Bacterium Desulfovibrio indicus J2T.</title>
        <authorList>
            <person name="Cao J."/>
            <person name="Maignien L."/>
            <person name="Shao Z."/>
            <person name="Alain K."/>
            <person name="Jebbar M."/>
        </authorList>
    </citation>
    <scope>NUCLEOTIDE SEQUENCE</scope>
    <source>
        <strain evidence="6">DSM 16372</strain>
    </source>
</reference>
<evidence type="ECO:0000256" key="5">
    <source>
        <dbReference type="SAM" id="Phobius"/>
    </source>
</evidence>
<dbReference type="RefSeq" id="WP_238229966.1">
    <property type="nucleotide sequence ID" value="NZ_BPQO01000006.1"/>
</dbReference>
<comment type="subcellular location">
    <subcellularLocation>
        <location evidence="1">Membrane</location>
        <topology evidence="1">Multi-pass membrane protein</topology>
    </subcellularLocation>
</comment>
<dbReference type="AlphaFoldDB" id="A0AAV4ZJR4"/>
<dbReference type="Pfam" id="PF07681">
    <property type="entry name" value="DoxX"/>
    <property type="match status" value="1"/>
</dbReference>
<evidence type="ECO:0008006" key="8">
    <source>
        <dbReference type="Google" id="ProtNLM"/>
    </source>
</evidence>
<evidence type="ECO:0000256" key="3">
    <source>
        <dbReference type="ARBA" id="ARBA00022989"/>
    </source>
</evidence>
<accession>A0AAV4ZJR4</accession>
<keyword evidence="4 5" id="KW-0472">Membrane</keyword>
<evidence type="ECO:0000313" key="7">
    <source>
        <dbReference type="Proteomes" id="UP001055247"/>
    </source>
</evidence>
<feature type="transmembrane region" description="Helical" evidence="5">
    <location>
        <begin position="127"/>
        <end position="148"/>
    </location>
</feature>
<reference evidence="6" key="2">
    <citation type="submission" date="2021-08" db="EMBL/GenBank/DDBJ databases">
        <authorList>
            <person name="Tani A."/>
            <person name="Ola A."/>
            <person name="Ogura Y."/>
            <person name="Katsura K."/>
            <person name="Hayashi T."/>
        </authorList>
    </citation>
    <scope>NUCLEOTIDE SEQUENCE</scope>
    <source>
        <strain evidence="6">DSM 16372</strain>
    </source>
</reference>
<feature type="transmembrane region" description="Helical" evidence="5">
    <location>
        <begin position="60"/>
        <end position="81"/>
    </location>
</feature>
<feature type="transmembrane region" description="Helical" evidence="5">
    <location>
        <begin position="88"/>
        <end position="107"/>
    </location>
</feature>
<gene>
    <name evidence="6" type="ORF">BHAOGJBA_1912</name>
</gene>
<dbReference type="Proteomes" id="UP001055247">
    <property type="component" value="Unassembled WGS sequence"/>
</dbReference>
<dbReference type="InterPro" id="IPR032808">
    <property type="entry name" value="DoxX"/>
</dbReference>
<evidence type="ECO:0000313" key="6">
    <source>
        <dbReference type="EMBL" id="GJD88396.1"/>
    </source>
</evidence>
<evidence type="ECO:0000256" key="1">
    <source>
        <dbReference type="ARBA" id="ARBA00004141"/>
    </source>
</evidence>
<dbReference type="EMBL" id="BPQO01000006">
    <property type="protein sequence ID" value="GJD88396.1"/>
    <property type="molecule type" value="Genomic_DNA"/>
</dbReference>
<organism evidence="6 7">
    <name type="scientific">Methylobacterium hispanicum</name>
    <dbReference type="NCBI Taxonomy" id="270350"/>
    <lineage>
        <taxon>Bacteria</taxon>
        <taxon>Pseudomonadati</taxon>
        <taxon>Pseudomonadota</taxon>
        <taxon>Alphaproteobacteria</taxon>
        <taxon>Hyphomicrobiales</taxon>
        <taxon>Methylobacteriaceae</taxon>
        <taxon>Methylobacterium</taxon>
    </lineage>
</organism>
<comment type="caution">
    <text evidence="6">The sequence shown here is derived from an EMBL/GenBank/DDBJ whole genome shotgun (WGS) entry which is preliminary data.</text>
</comment>